<protein>
    <recommendedName>
        <fullName evidence="8">Major facilitator superfamily (MFS) profile domain-containing protein</fullName>
    </recommendedName>
</protein>
<dbReference type="InterPro" id="IPR050382">
    <property type="entry name" value="MFS_Na/Anion_cotransporter"/>
</dbReference>
<dbReference type="PANTHER" id="PTHR11662">
    <property type="entry name" value="SOLUTE CARRIER FAMILY 17"/>
    <property type="match status" value="1"/>
</dbReference>
<keyword evidence="3 7" id="KW-0812">Transmembrane</keyword>
<evidence type="ECO:0000256" key="6">
    <source>
        <dbReference type="ARBA" id="ARBA00023136"/>
    </source>
</evidence>
<name>A0AAN9VBF7_9ORTH</name>
<comment type="caution">
    <text evidence="9">The sequence shown here is derived from an EMBL/GenBank/DDBJ whole genome shotgun (WGS) entry which is preliminary data.</text>
</comment>
<evidence type="ECO:0000313" key="9">
    <source>
        <dbReference type="EMBL" id="KAK7861820.1"/>
    </source>
</evidence>
<feature type="transmembrane region" description="Helical" evidence="7">
    <location>
        <begin position="287"/>
        <end position="306"/>
    </location>
</feature>
<feature type="transmembrane region" description="Helical" evidence="7">
    <location>
        <begin position="414"/>
        <end position="435"/>
    </location>
</feature>
<dbReference type="InterPro" id="IPR011701">
    <property type="entry name" value="MFS"/>
</dbReference>
<evidence type="ECO:0000256" key="1">
    <source>
        <dbReference type="ARBA" id="ARBA00004141"/>
    </source>
</evidence>
<dbReference type="Pfam" id="PF07690">
    <property type="entry name" value="MFS_1"/>
    <property type="match status" value="1"/>
</dbReference>
<dbReference type="AlphaFoldDB" id="A0AAN9VBF7"/>
<comment type="subcellular location">
    <subcellularLocation>
        <location evidence="1">Membrane</location>
        <topology evidence="1">Multi-pass membrane protein</topology>
    </subcellularLocation>
</comment>
<dbReference type="InterPro" id="IPR044777">
    <property type="entry name" value="SLC17A9-like"/>
</dbReference>
<sequence length="442" mass="49259">MEEEGNKYNLLSTRDDSDIDEYFMWTRNEKRKWLFTLFAGTSALYASRTSVPLLIPSISLERNWSKTDSGTVLSSFFWGYTLTQVLGGYWSDRIGGQKVMMTAAVGWALITFWMPQFICLFSNQAFSVNFVVMIRVLHGAFQGVHFPSMSSLTCQRLSEKERASFFGVLTCGSAVGTLLTGSLGSYLLDCYGWPVVFYVMGFLGAVWTLLLRYYILAMDRRKAAIVSVPVKLHSSLNATDAVPVPWINLFKKLAFWACVIGHACQNNCFFLLLSWMPTYFHETFPHAKGWIVNVVPWLFGIVCTFTGKWLSERLLAKGFSVSSTRKIVESLCLGLQALSLSIISYYNNYFWALLNMTIAIGASGFHSNAILVNPQDLAPQHSGSVFGLMNTVGAVPGFLGVYLAGYMLEVTQNWAAVFHTTALINIFGGIVFILFGSGNTIL</sequence>
<keyword evidence="5 7" id="KW-1133">Transmembrane helix</keyword>
<feature type="domain" description="Major facilitator superfamily (MFS) profile" evidence="8">
    <location>
        <begin position="33"/>
        <end position="440"/>
    </location>
</feature>
<feature type="transmembrane region" description="Helical" evidence="7">
    <location>
        <begin position="33"/>
        <end position="55"/>
    </location>
</feature>
<evidence type="ECO:0000259" key="8">
    <source>
        <dbReference type="PROSITE" id="PS50850"/>
    </source>
</evidence>
<dbReference type="PROSITE" id="PS50850">
    <property type="entry name" value="MFS"/>
    <property type="match status" value="1"/>
</dbReference>
<dbReference type="InterPro" id="IPR020846">
    <property type="entry name" value="MFS_dom"/>
</dbReference>
<accession>A0AAN9VBF7</accession>
<dbReference type="PANTHER" id="PTHR11662:SF279">
    <property type="entry name" value="VOLTAGE-GATED PURINE NUCLEOTIDE UNIPORTER SLC17A9"/>
    <property type="match status" value="1"/>
</dbReference>
<dbReference type="InterPro" id="IPR036259">
    <property type="entry name" value="MFS_trans_sf"/>
</dbReference>
<dbReference type="Gene3D" id="1.20.1250.20">
    <property type="entry name" value="MFS general substrate transporter like domains"/>
    <property type="match status" value="2"/>
</dbReference>
<gene>
    <name evidence="9" type="ORF">R5R35_000583</name>
</gene>
<dbReference type="Proteomes" id="UP001378592">
    <property type="component" value="Unassembled WGS sequence"/>
</dbReference>
<dbReference type="EMBL" id="JAZDUA010000298">
    <property type="protein sequence ID" value="KAK7861820.1"/>
    <property type="molecule type" value="Genomic_DNA"/>
</dbReference>
<dbReference type="FunFam" id="1.20.1250.20:FF:000003">
    <property type="entry name" value="Solute carrier family 17 member 3"/>
    <property type="match status" value="1"/>
</dbReference>
<evidence type="ECO:0000256" key="7">
    <source>
        <dbReference type="SAM" id="Phobius"/>
    </source>
</evidence>
<feature type="transmembrane region" description="Helical" evidence="7">
    <location>
        <begin position="99"/>
        <end position="118"/>
    </location>
</feature>
<organism evidence="9 10">
    <name type="scientific">Gryllus longicercus</name>
    <dbReference type="NCBI Taxonomy" id="2509291"/>
    <lineage>
        <taxon>Eukaryota</taxon>
        <taxon>Metazoa</taxon>
        <taxon>Ecdysozoa</taxon>
        <taxon>Arthropoda</taxon>
        <taxon>Hexapoda</taxon>
        <taxon>Insecta</taxon>
        <taxon>Pterygota</taxon>
        <taxon>Neoptera</taxon>
        <taxon>Polyneoptera</taxon>
        <taxon>Orthoptera</taxon>
        <taxon>Ensifera</taxon>
        <taxon>Gryllidea</taxon>
        <taxon>Grylloidea</taxon>
        <taxon>Gryllidae</taxon>
        <taxon>Gryllinae</taxon>
        <taxon>Gryllus</taxon>
    </lineage>
</organism>
<feature type="transmembrane region" description="Helical" evidence="7">
    <location>
        <begin position="193"/>
        <end position="215"/>
    </location>
</feature>
<evidence type="ECO:0000313" key="10">
    <source>
        <dbReference type="Proteomes" id="UP001378592"/>
    </source>
</evidence>
<proteinExistence type="predicted"/>
<evidence type="ECO:0000256" key="4">
    <source>
        <dbReference type="ARBA" id="ARBA00022847"/>
    </source>
</evidence>
<feature type="transmembrane region" description="Helical" evidence="7">
    <location>
        <begin position="165"/>
        <end position="187"/>
    </location>
</feature>
<reference evidence="9 10" key="1">
    <citation type="submission" date="2024-03" db="EMBL/GenBank/DDBJ databases">
        <title>The genome assembly and annotation of the cricket Gryllus longicercus Weissman &amp; Gray.</title>
        <authorList>
            <person name="Szrajer S."/>
            <person name="Gray D."/>
            <person name="Ylla G."/>
        </authorList>
    </citation>
    <scope>NUCLEOTIDE SEQUENCE [LARGE SCALE GENOMIC DNA]</scope>
    <source>
        <strain evidence="9">DAG 2021-001</strain>
        <tissue evidence="9">Whole body minus gut</tissue>
    </source>
</reference>
<feature type="transmembrane region" description="Helical" evidence="7">
    <location>
        <begin position="352"/>
        <end position="373"/>
    </location>
</feature>
<feature type="transmembrane region" description="Helical" evidence="7">
    <location>
        <begin position="327"/>
        <end position="346"/>
    </location>
</feature>
<feature type="transmembrane region" description="Helical" evidence="7">
    <location>
        <begin position="253"/>
        <end position="275"/>
    </location>
</feature>
<evidence type="ECO:0000256" key="2">
    <source>
        <dbReference type="ARBA" id="ARBA00022448"/>
    </source>
</evidence>
<keyword evidence="4" id="KW-0769">Symport</keyword>
<dbReference type="GO" id="GO:0015293">
    <property type="term" value="F:symporter activity"/>
    <property type="evidence" value="ECO:0007669"/>
    <property type="project" value="UniProtKB-KW"/>
</dbReference>
<keyword evidence="10" id="KW-1185">Reference proteome</keyword>
<dbReference type="GO" id="GO:0016020">
    <property type="term" value="C:membrane"/>
    <property type="evidence" value="ECO:0007669"/>
    <property type="project" value="UniProtKB-SubCell"/>
</dbReference>
<keyword evidence="2" id="KW-0813">Transport</keyword>
<evidence type="ECO:0000256" key="5">
    <source>
        <dbReference type="ARBA" id="ARBA00022989"/>
    </source>
</evidence>
<dbReference type="GO" id="GO:0015867">
    <property type="term" value="P:ATP transport"/>
    <property type="evidence" value="ECO:0007669"/>
    <property type="project" value="TreeGrafter"/>
</dbReference>
<feature type="transmembrane region" description="Helical" evidence="7">
    <location>
        <begin position="385"/>
        <end position="408"/>
    </location>
</feature>
<keyword evidence="6 7" id="KW-0472">Membrane</keyword>
<dbReference type="CDD" id="cd17380">
    <property type="entry name" value="MFS_SLC17A9_like"/>
    <property type="match status" value="1"/>
</dbReference>
<evidence type="ECO:0000256" key="3">
    <source>
        <dbReference type="ARBA" id="ARBA00022692"/>
    </source>
</evidence>
<dbReference type="SUPFAM" id="SSF103473">
    <property type="entry name" value="MFS general substrate transporter"/>
    <property type="match status" value="1"/>
</dbReference>
<dbReference type="FunFam" id="1.20.1250.20:FF:000059">
    <property type="entry name" value="Solute carrier family 17 member 9"/>
    <property type="match status" value="1"/>
</dbReference>